<dbReference type="PANTHER" id="PTHR11014:SF63">
    <property type="entry name" value="METALLOPEPTIDASE, PUTATIVE (AFU_ORTHOLOGUE AFUA_6G09600)-RELATED"/>
    <property type="match status" value="1"/>
</dbReference>
<gene>
    <name evidence="2" type="ORF">B1B_00123</name>
</gene>
<reference evidence="2" key="2">
    <citation type="journal article" date="2014" name="ISME J.">
        <title>Microbial stratification in low pH oxic and suboxic macroscopic growths along an acid mine drainage.</title>
        <authorList>
            <person name="Mendez-Garcia C."/>
            <person name="Mesa V."/>
            <person name="Sprenger R.R."/>
            <person name="Richter M."/>
            <person name="Diez M.S."/>
            <person name="Solano J."/>
            <person name="Bargiela R."/>
            <person name="Golyshina O.V."/>
            <person name="Manteca A."/>
            <person name="Ramos J.L."/>
            <person name="Gallego J.R."/>
            <person name="Llorente I."/>
            <person name="Martins Dos Santos V.A."/>
            <person name="Jensen O.N."/>
            <person name="Pelaez A.I."/>
            <person name="Sanchez J."/>
            <person name="Ferrer M."/>
        </authorList>
    </citation>
    <scope>NUCLEOTIDE SEQUENCE</scope>
</reference>
<organism evidence="2">
    <name type="scientific">mine drainage metagenome</name>
    <dbReference type="NCBI Taxonomy" id="410659"/>
    <lineage>
        <taxon>unclassified sequences</taxon>
        <taxon>metagenomes</taxon>
        <taxon>ecological metagenomes</taxon>
    </lineage>
</organism>
<dbReference type="SUPFAM" id="SSF55031">
    <property type="entry name" value="Bacterial exopeptidase dimerisation domain"/>
    <property type="match status" value="1"/>
</dbReference>
<dbReference type="AlphaFoldDB" id="T1DE12"/>
<dbReference type="PANTHER" id="PTHR11014">
    <property type="entry name" value="PEPTIDASE M20 FAMILY MEMBER"/>
    <property type="match status" value="1"/>
</dbReference>
<feature type="non-terminal residue" evidence="2">
    <location>
        <position position="1"/>
    </location>
</feature>
<comment type="caution">
    <text evidence="2">The sequence shown here is derived from an EMBL/GenBank/DDBJ whole genome shotgun (WGS) entry which is preliminary data.</text>
</comment>
<feature type="region of interest" description="Disordered" evidence="1">
    <location>
        <begin position="152"/>
        <end position="180"/>
    </location>
</feature>
<dbReference type="InterPro" id="IPR017439">
    <property type="entry name" value="Amidohydrolase"/>
</dbReference>
<evidence type="ECO:0000313" key="2">
    <source>
        <dbReference type="EMBL" id="EQD79604.1"/>
    </source>
</evidence>
<evidence type="ECO:0000256" key="1">
    <source>
        <dbReference type="SAM" id="MobiDB-lite"/>
    </source>
</evidence>
<reference evidence="2" key="1">
    <citation type="submission" date="2013-08" db="EMBL/GenBank/DDBJ databases">
        <authorList>
            <person name="Mendez C."/>
            <person name="Richter M."/>
            <person name="Ferrer M."/>
            <person name="Sanchez J."/>
        </authorList>
    </citation>
    <scope>NUCLEOTIDE SEQUENCE</scope>
</reference>
<dbReference type="Gene3D" id="3.40.630.10">
    <property type="entry name" value="Zn peptidases"/>
    <property type="match status" value="1"/>
</dbReference>
<dbReference type="EMBL" id="AUZY01000092">
    <property type="protein sequence ID" value="EQD79604.1"/>
    <property type="molecule type" value="Genomic_DNA"/>
</dbReference>
<accession>T1DE12</accession>
<dbReference type="SUPFAM" id="SSF53187">
    <property type="entry name" value="Zn-dependent exopeptidases"/>
    <property type="match status" value="1"/>
</dbReference>
<sequence length="180" mass="19387">GGSKDNVLPDRVDIEGTLRTFRPETRRRMARRIRERAQGIARSARGSAAVTVRRGYPPLVNPPVLTERLEARFRTLFPGRVHRMAEPVLGGEDFAYFLRRRPGMFLRMGTADGKLGSASLHSARYLPDPRSLLSGAAAHVAAVAILQGPTAGPSAGKLAHPAGLLASPPAAENPSRRPSL</sequence>
<proteinExistence type="predicted"/>
<dbReference type="Pfam" id="PF01546">
    <property type="entry name" value="Peptidase_M20"/>
    <property type="match status" value="1"/>
</dbReference>
<name>T1DE12_9ZZZZ</name>
<keyword evidence="2" id="KW-0378">Hydrolase</keyword>
<dbReference type="GO" id="GO:0016787">
    <property type="term" value="F:hydrolase activity"/>
    <property type="evidence" value="ECO:0007669"/>
    <property type="project" value="UniProtKB-KW"/>
</dbReference>
<dbReference type="InterPro" id="IPR036264">
    <property type="entry name" value="Bact_exopeptidase_dim_dom"/>
</dbReference>
<protein>
    <submittedName>
        <fullName evidence="2">Aminoacylase (N-acyl-L-amino acid amidohydrolase)</fullName>
    </submittedName>
</protein>
<dbReference type="InterPro" id="IPR002933">
    <property type="entry name" value="Peptidase_M20"/>
</dbReference>